<dbReference type="AlphaFoldDB" id="A0A1P8UUN7"/>
<dbReference type="EMBL" id="CP015093">
    <property type="protein sequence ID" value="APZ53103.1"/>
    <property type="molecule type" value="Genomic_DNA"/>
</dbReference>
<dbReference type="KEGG" id="paby:Ga0080574_TMP2769"/>
<protein>
    <recommendedName>
        <fullName evidence="4">DUF968 domain-containing protein</fullName>
    </recommendedName>
</protein>
<feature type="compositionally biased region" description="Basic residues" evidence="1">
    <location>
        <begin position="7"/>
        <end position="26"/>
    </location>
</feature>
<reference evidence="2 3" key="1">
    <citation type="submission" date="2016-04" db="EMBL/GenBank/DDBJ databases">
        <title>Deep-sea bacteria in the southern Pacific.</title>
        <authorList>
            <person name="Tang K."/>
        </authorList>
    </citation>
    <scope>NUCLEOTIDE SEQUENCE [LARGE SCALE GENOMIC DNA]</scope>
    <source>
        <strain evidence="2 3">JLT2014</strain>
    </source>
</reference>
<dbReference type="STRING" id="1250539.Ga0080574_TMP2769"/>
<gene>
    <name evidence="2" type="ORF">Ga0080574_TMP2769</name>
</gene>
<feature type="region of interest" description="Disordered" evidence="1">
    <location>
        <begin position="1"/>
        <end position="33"/>
    </location>
</feature>
<evidence type="ECO:0000313" key="3">
    <source>
        <dbReference type="Proteomes" id="UP000187059"/>
    </source>
</evidence>
<dbReference type="OrthoDB" id="8278054at2"/>
<keyword evidence="3" id="KW-1185">Reference proteome</keyword>
<accession>A0A1P8UUN7</accession>
<evidence type="ECO:0008006" key="4">
    <source>
        <dbReference type="Google" id="ProtNLM"/>
    </source>
</evidence>
<proteinExistence type="predicted"/>
<dbReference type="RefSeq" id="WP_076700340.1">
    <property type="nucleotide sequence ID" value="NZ_CP015093.1"/>
</dbReference>
<evidence type="ECO:0000313" key="2">
    <source>
        <dbReference type="EMBL" id="APZ53103.1"/>
    </source>
</evidence>
<dbReference type="Proteomes" id="UP000187059">
    <property type="component" value="Chromosome"/>
</dbReference>
<organism evidence="2 3">
    <name type="scientific">Salipiger abyssi</name>
    <dbReference type="NCBI Taxonomy" id="1250539"/>
    <lineage>
        <taxon>Bacteria</taxon>
        <taxon>Pseudomonadati</taxon>
        <taxon>Pseudomonadota</taxon>
        <taxon>Alphaproteobacteria</taxon>
        <taxon>Rhodobacterales</taxon>
        <taxon>Roseobacteraceae</taxon>
        <taxon>Salipiger</taxon>
    </lineage>
</organism>
<evidence type="ECO:0000256" key="1">
    <source>
        <dbReference type="SAM" id="MobiDB-lite"/>
    </source>
</evidence>
<name>A0A1P8UUN7_9RHOB</name>
<sequence>MTLARKTALRTKARIKPVSDKRRKHRASAEGQADMEYMRRVKTLSCCACGKHGQTDAHHCRDLPDFNERGLYTRLPGAGVKSGDRDTIPLCGGPHGCHSLFHEKRAEFHRLHGKDYGFIAPTRAALSSMEIDF</sequence>